<accession>A0A8J2NWM5</accession>
<feature type="transmembrane region" description="Helical" evidence="1">
    <location>
        <begin position="210"/>
        <end position="229"/>
    </location>
</feature>
<gene>
    <name evidence="2" type="ORF">AFUS01_LOCUS11936</name>
</gene>
<proteinExistence type="predicted"/>
<dbReference type="Proteomes" id="UP000708208">
    <property type="component" value="Unassembled WGS sequence"/>
</dbReference>
<feature type="transmembrane region" description="Helical" evidence="1">
    <location>
        <begin position="329"/>
        <end position="347"/>
    </location>
</feature>
<feature type="transmembrane region" description="Helical" evidence="1">
    <location>
        <begin position="151"/>
        <end position="170"/>
    </location>
</feature>
<evidence type="ECO:0000256" key="1">
    <source>
        <dbReference type="SAM" id="Phobius"/>
    </source>
</evidence>
<name>A0A8J2NWM5_9HEXA</name>
<evidence type="ECO:0000313" key="3">
    <source>
        <dbReference type="Proteomes" id="UP000708208"/>
    </source>
</evidence>
<protein>
    <submittedName>
        <fullName evidence="2">Uncharacterized protein</fullName>
    </submittedName>
</protein>
<feature type="transmembrane region" description="Helical" evidence="1">
    <location>
        <begin position="90"/>
        <end position="110"/>
    </location>
</feature>
<dbReference type="AlphaFoldDB" id="A0A8J2NWM5"/>
<sequence>MVVIATFKGIKSLPNWLVKIAIASGLWPFQRNEMKELRFKWLSLQFLAAILFIVTGLIINTTMVIFRYKANHGTVFYLTMSSDHIGPSETFGRITSFVIITFGINILRLVHILKRRSIVTFWNKLVNSFSTLNESSETVATDLEWLKRVNLGLAIFFLLEMALLMLRSVYQCLRLSKYHLATDTDQQEILRHTLYTVWEMLEKLFMRNYYLLYYVIVSSICLGLVKLGLEVEKETFVGKLYLKDFSQIEIWGKMKGDEETNAVRILGQLETWKRIVDEFNSIFAFPVLFCGIQLGALILTQIFIVAVHLTDKNINTLRYSFVIEISLDIWTLFLVCLAGNNLTANVLKLARKLEKISVERLSKDTRER</sequence>
<dbReference type="EMBL" id="CAJVCH010092672">
    <property type="protein sequence ID" value="CAG7722824.1"/>
    <property type="molecule type" value="Genomic_DNA"/>
</dbReference>
<feature type="transmembrane region" description="Helical" evidence="1">
    <location>
        <begin position="41"/>
        <end position="70"/>
    </location>
</feature>
<keyword evidence="3" id="KW-1185">Reference proteome</keyword>
<organism evidence="2 3">
    <name type="scientific">Allacma fusca</name>
    <dbReference type="NCBI Taxonomy" id="39272"/>
    <lineage>
        <taxon>Eukaryota</taxon>
        <taxon>Metazoa</taxon>
        <taxon>Ecdysozoa</taxon>
        <taxon>Arthropoda</taxon>
        <taxon>Hexapoda</taxon>
        <taxon>Collembola</taxon>
        <taxon>Symphypleona</taxon>
        <taxon>Sminthuridae</taxon>
        <taxon>Allacma</taxon>
    </lineage>
</organism>
<reference evidence="2" key="1">
    <citation type="submission" date="2021-06" db="EMBL/GenBank/DDBJ databases">
        <authorList>
            <person name="Hodson N. C."/>
            <person name="Mongue J. A."/>
            <person name="Jaron S. K."/>
        </authorList>
    </citation>
    <scope>NUCLEOTIDE SEQUENCE</scope>
</reference>
<keyword evidence="1" id="KW-0472">Membrane</keyword>
<evidence type="ECO:0000313" key="2">
    <source>
        <dbReference type="EMBL" id="CAG7722824.1"/>
    </source>
</evidence>
<keyword evidence="1" id="KW-1133">Transmembrane helix</keyword>
<keyword evidence="1" id="KW-0812">Transmembrane</keyword>
<feature type="transmembrane region" description="Helical" evidence="1">
    <location>
        <begin position="282"/>
        <end position="309"/>
    </location>
</feature>
<comment type="caution">
    <text evidence="2">The sequence shown here is derived from an EMBL/GenBank/DDBJ whole genome shotgun (WGS) entry which is preliminary data.</text>
</comment>
<feature type="non-terminal residue" evidence="2">
    <location>
        <position position="368"/>
    </location>
</feature>